<dbReference type="EMBL" id="JBHSBN010000002">
    <property type="protein sequence ID" value="MFC4105426.1"/>
    <property type="molecule type" value="Genomic_DNA"/>
</dbReference>
<dbReference type="Proteomes" id="UP001595868">
    <property type="component" value="Unassembled WGS sequence"/>
</dbReference>
<reference evidence="2" key="1">
    <citation type="journal article" date="2019" name="Int. J. Syst. Evol. Microbiol.">
        <title>The Global Catalogue of Microorganisms (GCM) 10K type strain sequencing project: providing services to taxonomists for standard genome sequencing and annotation.</title>
        <authorList>
            <consortium name="The Broad Institute Genomics Platform"/>
            <consortium name="The Broad Institute Genome Sequencing Center for Infectious Disease"/>
            <person name="Wu L."/>
            <person name="Ma J."/>
        </authorList>
    </citation>
    <scope>NUCLEOTIDE SEQUENCE [LARGE SCALE GENOMIC DNA]</scope>
    <source>
        <strain evidence="2">2902at01</strain>
    </source>
</reference>
<evidence type="ECO:0000313" key="2">
    <source>
        <dbReference type="Proteomes" id="UP001595868"/>
    </source>
</evidence>
<protein>
    <submittedName>
        <fullName evidence="1">Imm21 family immunity protein</fullName>
    </submittedName>
</protein>
<comment type="caution">
    <text evidence="1">The sequence shown here is derived from an EMBL/GenBank/DDBJ whole genome shotgun (WGS) entry which is preliminary data.</text>
</comment>
<proteinExistence type="predicted"/>
<evidence type="ECO:0000313" key="1">
    <source>
        <dbReference type="EMBL" id="MFC4105426.1"/>
    </source>
</evidence>
<sequence length="86" mass="9375">MDTIYSQHGSYTSGPSGPVRAECHVGIGQAGHCCGCLTRRRVGYLGVVTIGQRQAPALGDEPAMTTYLSPERLFLRWAAEYEEDDL</sequence>
<keyword evidence="2" id="KW-1185">Reference proteome</keyword>
<organism evidence="1 2">
    <name type="scientific">Micromonospora zhanjiangensis</name>
    <dbReference type="NCBI Taxonomy" id="1522057"/>
    <lineage>
        <taxon>Bacteria</taxon>
        <taxon>Bacillati</taxon>
        <taxon>Actinomycetota</taxon>
        <taxon>Actinomycetes</taxon>
        <taxon>Micromonosporales</taxon>
        <taxon>Micromonosporaceae</taxon>
        <taxon>Micromonospora</taxon>
    </lineage>
</organism>
<name>A0ABV8KH66_9ACTN</name>
<accession>A0ABV8KH66</accession>
<gene>
    <name evidence="1" type="ORF">ACFOX0_05675</name>
</gene>
<dbReference type="RefSeq" id="WP_377542465.1">
    <property type="nucleotide sequence ID" value="NZ_JBHSBN010000002.1"/>
</dbReference>